<dbReference type="STRING" id="1797529.A2570_03560"/>
<accession>A0A1G1XLX7</accession>
<proteinExistence type="predicted"/>
<evidence type="ECO:0000313" key="3">
    <source>
        <dbReference type="Proteomes" id="UP000178570"/>
    </source>
</evidence>
<name>A0A1G1XLX7_9BACT</name>
<dbReference type="InterPro" id="IPR036754">
    <property type="entry name" value="YbaK/aa-tRNA-synt-asso_dom_sf"/>
</dbReference>
<dbReference type="Proteomes" id="UP000178570">
    <property type="component" value="Unassembled WGS sequence"/>
</dbReference>
<gene>
    <name evidence="2" type="ORF">A2570_03560</name>
</gene>
<protein>
    <recommendedName>
        <fullName evidence="1">YbaK/aminoacyl-tRNA synthetase-associated domain-containing protein</fullName>
    </recommendedName>
</protein>
<dbReference type="PANTHER" id="PTHR30411:SF1">
    <property type="entry name" value="CYTOPLASMIC PROTEIN"/>
    <property type="match status" value="1"/>
</dbReference>
<evidence type="ECO:0000313" key="2">
    <source>
        <dbReference type="EMBL" id="OGY40327.1"/>
    </source>
</evidence>
<dbReference type="CDD" id="cd04333">
    <property type="entry name" value="ProX_deacylase"/>
    <property type="match status" value="1"/>
</dbReference>
<dbReference type="PANTHER" id="PTHR30411">
    <property type="entry name" value="CYTOPLASMIC PROTEIN"/>
    <property type="match status" value="1"/>
</dbReference>
<comment type="caution">
    <text evidence="2">The sequence shown here is derived from an EMBL/GenBank/DDBJ whole genome shotgun (WGS) entry which is preliminary data.</text>
</comment>
<dbReference type="SUPFAM" id="SSF55826">
    <property type="entry name" value="YbaK/ProRS associated domain"/>
    <property type="match status" value="1"/>
</dbReference>
<dbReference type="GO" id="GO:0002161">
    <property type="term" value="F:aminoacyl-tRNA deacylase activity"/>
    <property type="evidence" value="ECO:0007669"/>
    <property type="project" value="InterPro"/>
</dbReference>
<reference evidence="2 3" key="1">
    <citation type="journal article" date="2016" name="Nat. Commun.">
        <title>Thousands of microbial genomes shed light on interconnected biogeochemical processes in an aquifer system.</title>
        <authorList>
            <person name="Anantharaman K."/>
            <person name="Brown C.T."/>
            <person name="Hug L.A."/>
            <person name="Sharon I."/>
            <person name="Castelle C.J."/>
            <person name="Probst A.J."/>
            <person name="Thomas B.C."/>
            <person name="Singh A."/>
            <person name="Wilkins M.J."/>
            <person name="Karaoz U."/>
            <person name="Brodie E.L."/>
            <person name="Williams K.H."/>
            <person name="Hubbard S.S."/>
            <person name="Banfield J.F."/>
        </authorList>
    </citation>
    <scope>NUCLEOTIDE SEQUENCE [LARGE SCALE GENOMIC DNA]</scope>
</reference>
<sequence>MNKSQIIQNFLNKNSVAVKVLEFSETTRTSQDAANQAGCELARIAKSIIFKLTTLTPEVRIPAESIVEEPILVITSGPNRVSEKKLRNALFQTYSQILKNLRIENPQIGKADADFVYEKTGFPIGGVPAFCHKTPIKFVFIDEDLIKFDKVWSAAGTPNAIFEIPTDDLMRLSNAIASDIKA</sequence>
<dbReference type="EMBL" id="MHHY01000009">
    <property type="protein sequence ID" value="OGY40327.1"/>
    <property type="molecule type" value="Genomic_DNA"/>
</dbReference>
<feature type="domain" description="YbaK/aminoacyl-tRNA synthetase-associated" evidence="1">
    <location>
        <begin position="25"/>
        <end position="172"/>
    </location>
</feature>
<dbReference type="Gene3D" id="3.90.960.10">
    <property type="entry name" value="YbaK/aminoacyl-tRNA synthetase-associated domain"/>
    <property type="match status" value="1"/>
</dbReference>
<dbReference type="InterPro" id="IPR007214">
    <property type="entry name" value="YbaK/aa-tRNA-synth-assoc-dom"/>
</dbReference>
<dbReference type="AlphaFoldDB" id="A0A1G1XLX7"/>
<dbReference type="Pfam" id="PF04073">
    <property type="entry name" value="tRNA_edit"/>
    <property type="match status" value="1"/>
</dbReference>
<organism evidence="2 3">
    <name type="scientific">Candidatus Brennerbacteria bacterium RIFOXYD1_FULL_41_16</name>
    <dbReference type="NCBI Taxonomy" id="1797529"/>
    <lineage>
        <taxon>Bacteria</taxon>
        <taxon>Candidatus Brenneribacteriota</taxon>
    </lineage>
</organism>
<evidence type="ECO:0000259" key="1">
    <source>
        <dbReference type="Pfam" id="PF04073"/>
    </source>
</evidence>